<keyword evidence="12" id="KW-1185">Reference proteome</keyword>
<reference evidence="11 12" key="1">
    <citation type="submission" date="2018-11" db="EMBL/GenBank/DDBJ databases">
        <title>Vibrio LJC006 sp. nov., isolated from seawater during the bloom of the enteromorpha.</title>
        <authorList>
            <person name="Liang J."/>
        </authorList>
    </citation>
    <scope>NUCLEOTIDE SEQUENCE [LARGE SCALE GENOMIC DNA]</scope>
    <source>
        <strain evidence="11 12">LJC006</strain>
    </source>
</reference>
<dbReference type="NCBIfam" id="TIGR00254">
    <property type="entry name" value="GGDEF"/>
    <property type="match status" value="1"/>
</dbReference>
<accession>A0A3N9U320</accession>
<dbReference type="RefSeq" id="WP_124936092.1">
    <property type="nucleotide sequence ID" value="NZ_RJVQ01000002.1"/>
</dbReference>
<evidence type="ECO:0000256" key="4">
    <source>
        <dbReference type="ARBA" id="ARBA00012528"/>
    </source>
</evidence>
<proteinExistence type="predicted"/>
<dbReference type="GO" id="GO:0052621">
    <property type="term" value="F:diguanylate cyclase activity"/>
    <property type="evidence" value="ECO:0007669"/>
    <property type="project" value="UniProtKB-EC"/>
</dbReference>
<keyword evidence="6 9" id="KW-0812">Transmembrane</keyword>
<keyword evidence="5" id="KW-1003">Cell membrane</keyword>
<dbReference type="SUPFAM" id="SSF55073">
    <property type="entry name" value="Nucleotide cyclase"/>
    <property type="match status" value="1"/>
</dbReference>
<dbReference type="SUPFAM" id="SSF103190">
    <property type="entry name" value="Sensory domain-like"/>
    <property type="match status" value="1"/>
</dbReference>
<dbReference type="Pfam" id="PF00990">
    <property type="entry name" value="GGDEF"/>
    <property type="match status" value="1"/>
</dbReference>
<keyword evidence="7 9" id="KW-1133">Transmembrane helix</keyword>
<dbReference type="PROSITE" id="PS50887">
    <property type="entry name" value="GGDEF"/>
    <property type="match status" value="1"/>
</dbReference>
<evidence type="ECO:0000313" key="11">
    <source>
        <dbReference type="EMBL" id="RQW63972.1"/>
    </source>
</evidence>
<evidence type="ECO:0000256" key="9">
    <source>
        <dbReference type="SAM" id="Phobius"/>
    </source>
</evidence>
<evidence type="ECO:0000313" key="12">
    <source>
        <dbReference type="Proteomes" id="UP000281112"/>
    </source>
</evidence>
<dbReference type="GO" id="GO:1902201">
    <property type="term" value="P:negative regulation of bacterial-type flagellum-dependent cell motility"/>
    <property type="evidence" value="ECO:0007669"/>
    <property type="project" value="TreeGrafter"/>
</dbReference>
<evidence type="ECO:0000259" key="10">
    <source>
        <dbReference type="PROSITE" id="PS50887"/>
    </source>
</evidence>
<dbReference type="OrthoDB" id="5496380at2"/>
<organism evidence="11 12">
    <name type="scientific">Vibrio viridaestus</name>
    <dbReference type="NCBI Taxonomy" id="2487322"/>
    <lineage>
        <taxon>Bacteria</taxon>
        <taxon>Pseudomonadati</taxon>
        <taxon>Pseudomonadota</taxon>
        <taxon>Gammaproteobacteria</taxon>
        <taxon>Vibrionales</taxon>
        <taxon>Vibrionaceae</taxon>
        <taxon>Vibrio</taxon>
    </lineage>
</organism>
<name>A0A3N9U320_9VIBR</name>
<dbReference type="Gene3D" id="3.30.450.20">
    <property type="entry name" value="PAS domain"/>
    <property type="match status" value="1"/>
</dbReference>
<dbReference type="GO" id="GO:0005886">
    <property type="term" value="C:plasma membrane"/>
    <property type="evidence" value="ECO:0007669"/>
    <property type="project" value="UniProtKB-SubCell"/>
</dbReference>
<sequence length="473" mass="54138">MNKKKFSWILVGLIFLGFLVTGFSSYRMAHETLENQIKQDSLPLTSDNIYSEIQQDLIRPIFISSLMAQDTFVRDWTIAGEENPNKIIQYLKEIKQQYNTVTSFYVSDKTKNYYHYTGVLKKVSEDNPQDKWYFRVKALNPGKDYEINIDSDTANPGRVVVFVNYRVYDFNHKFIGIIGVGLGSDAVSQIIEKYKKRYERDIYFINDLGAVTLKGKTHDNFTSIQERPGLSNLTTQILTTPSMSGSYDNNGDTYYISSRWVDEFQWYIIVEQKDKFNDQILKRAIINNIAISLVVALAVIVLAQYVFRGYQSRLEGMATRDKLTGTYNRQVFDDLVRTAFSSTNQKDAPLSLALLDIDHFKEVNDNYGHQLGDQVLLRVAETCAEHLGKEGHICRWGGEEFVLILPFKSVNSAFDLLEGIRLDIQNQTEAPNVTVSIGVVERQSMERVQSILSRADKAMYEAKNKGRNTIQIG</sequence>
<comment type="cofactor">
    <cofactor evidence="1">
        <name>Mg(2+)</name>
        <dbReference type="ChEBI" id="CHEBI:18420"/>
    </cofactor>
</comment>
<evidence type="ECO:0000256" key="8">
    <source>
        <dbReference type="ARBA" id="ARBA00023136"/>
    </source>
</evidence>
<dbReference type="PANTHER" id="PTHR45138:SF26">
    <property type="entry name" value="DIGUANYLATE CYCLASE"/>
    <property type="match status" value="1"/>
</dbReference>
<comment type="subcellular location">
    <subcellularLocation>
        <location evidence="2">Cell inner membrane</location>
    </subcellularLocation>
    <subcellularLocation>
        <location evidence="3">Cell membrane</location>
        <topology evidence="3">Multi-pass membrane protein</topology>
    </subcellularLocation>
</comment>
<dbReference type="InterPro" id="IPR043128">
    <property type="entry name" value="Rev_trsase/Diguanyl_cyclase"/>
</dbReference>
<evidence type="ECO:0000256" key="5">
    <source>
        <dbReference type="ARBA" id="ARBA00022475"/>
    </source>
</evidence>
<dbReference type="InterPro" id="IPR033479">
    <property type="entry name" value="dCache_1"/>
</dbReference>
<dbReference type="CDD" id="cd18773">
    <property type="entry name" value="PDC1_HK_sensor"/>
    <property type="match status" value="1"/>
</dbReference>
<evidence type="ECO:0000256" key="2">
    <source>
        <dbReference type="ARBA" id="ARBA00004533"/>
    </source>
</evidence>
<dbReference type="Proteomes" id="UP000281112">
    <property type="component" value="Unassembled WGS sequence"/>
</dbReference>
<gene>
    <name evidence="11" type="ORF">EES38_05025</name>
</gene>
<dbReference type="Gene3D" id="3.30.70.270">
    <property type="match status" value="1"/>
</dbReference>
<dbReference type="CDD" id="cd01949">
    <property type="entry name" value="GGDEF"/>
    <property type="match status" value="1"/>
</dbReference>
<dbReference type="InterPro" id="IPR029151">
    <property type="entry name" value="Sensor-like_sf"/>
</dbReference>
<dbReference type="EMBL" id="RJVQ01000002">
    <property type="protein sequence ID" value="RQW63972.1"/>
    <property type="molecule type" value="Genomic_DNA"/>
</dbReference>
<evidence type="ECO:0000256" key="7">
    <source>
        <dbReference type="ARBA" id="ARBA00022989"/>
    </source>
</evidence>
<dbReference type="Pfam" id="PF02743">
    <property type="entry name" value="dCache_1"/>
    <property type="match status" value="1"/>
</dbReference>
<dbReference type="AlphaFoldDB" id="A0A3N9U320"/>
<dbReference type="SMART" id="SM00267">
    <property type="entry name" value="GGDEF"/>
    <property type="match status" value="1"/>
</dbReference>
<dbReference type="FunFam" id="3.30.70.270:FF:000001">
    <property type="entry name" value="Diguanylate cyclase domain protein"/>
    <property type="match status" value="1"/>
</dbReference>
<protein>
    <recommendedName>
        <fullName evidence="4">diguanylate cyclase</fullName>
        <ecNumber evidence="4">2.7.7.65</ecNumber>
    </recommendedName>
</protein>
<dbReference type="InterPro" id="IPR050469">
    <property type="entry name" value="Diguanylate_Cyclase"/>
</dbReference>
<comment type="caution">
    <text evidence="11">The sequence shown here is derived from an EMBL/GenBank/DDBJ whole genome shotgun (WGS) entry which is preliminary data.</text>
</comment>
<keyword evidence="8 9" id="KW-0472">Membrane</keyword>
<dbReference type="GO" id="GO:0043709">
    <property type="term" value="P:cell adhesion involved in single-species biofilm formation"/>
    <property type="evidence" value="ECO:0007669"/>
    <property type="project" value="TreeGrafter"/>
</dbReference>
<dbReference type="InterPro" id="IPR029787">
    <property type="entry name" value="Nucleotide_cyclase"/>
</dbReference>
<evidence type="ECO:0000256" key="3">
    <source>
        <dbReference type="ARBA" id="ARBA00004651"/>
    </source>
</evidence>
<feature type="domain" description="GGDEF" evidence="10">
    <location>
        <begin position="348"/>
        <end position="473"/>
    </location>
</feature>
<dbReference type="InterPro" id="IPR000160">
    <property type="entry name" value="GGDEF_dom"/>
</dbReference>
<dbReference type="EC" id="2.7.7.65" evidence="4"/>
<evidence type="ECO:0000256" key="1">
    <source>
        <dbReference type="ARBA" id="ARBA00001946"/>
    </source>
</evidence>
<feature type="transmembrane region" description="Helical" evidence="9">
    <location>
        <begin position="285"/>
        <end position="307"/>
    </location>
</feature>
<dbReference type="PANTHER" id="PTHR45138">
    <property type="entry name" value="REGULATORY COMPONENTS OF SENSORY TRANSDUCTION SYSTEM"/>
    <property type="match status" value="1"/>
</dbReference>
<evidence type="ECO:0000256" key="6">
    <source>
        <dbReference type="ARBA" id="ARBA00022692"/>
    </source>
</evidence>